<dbReference type="FunFam" id="1.10.8.60:FF:000001">
    <property type="entry name" value="ATP-dependent zinc metalloprotease FtsH"/>
    <property type="match status" value="1"/>
</dbReference>
<dbReference type="GO" id="GO:0005524">
    <property type="term" value="F:ATP binding"/>
    <property type="evidence" value="ECO:0007669"/>
    <property type="project" value="UniProtKB-KW"/>
</dbReference>
<dbReference type="CDD" id="cd19501">
    <property type="entry name" value="RecA-like_FtsH"/>
    <property type="match status" value="1"/>
</dbReference>
<evidence type="ECO:0000256" key="12">
    <source>
        <dbReference type="ARBA" id="ARBA00022946"/>
    </source>
</evidence>
<evidence type="ECO:0000256" key="8">
    <source>
        <dbReference type="ARBA" id="ARBA00022741"/>
    </source>
</evidence>
<evidence type="ECO:0000256" key="14">
    <source>
        <dbReference type="ARBA" id="ARBA00023049"/>
    </source>
</evidence>
<dbReference type="GO" id="GO:0004222">
    <property type="term" value="F:metalloendopeptidase activity"/>
    <property type="evidence" value="ECO:0007669"/>
    <property type="project" value="InterPro"/>
</dbReference>
<evidence type="ECO:0000256" key="1">
    <source>
        <dbReference type="ARBA" id="ARBA00001947"/>
    </source>
</evidence>
<evidence type="ECO:0000313" key="20">
    <source>
        <dbReference type="WBParaSite" id="SVE_0183200.1"/>
    </source>
</evidence>
<comment type="subcellular location">
    <subcellularLocation>
        <location evidence="2">Membrane</location>
        <topology evidence="2">Multi-pass membrane protein</topology>
    </subcellularLocation>
</comment>
<dbReference type="GO" id="GO:0006515">
    <property type="term" value="P:protein quality control for misfolded or incompletely synthesized proteins"/>
    <property type="evidence" value="ECO:0007669"/>
    <property type="project" value="TreeGrafter"/>
</dbReference>
<dbReference type="InterPro" id="IPR041569">
    <property type="entry name" value="AAA_lid_3"/>
</dbReference>
<evidence type="ECO:0000256" key="7">
    <source>
        <dbReference type="ARBA" id="ARBA00022723"/>
    </source>
</evidence>
<dbReference type="InterPro" id="IPR003593">
    <property type="entry name" value="AAA+_ATPase"/>
</dbReference>
<dbReference type="Pfam" id="PF01434">
    <property type="entry name" value="Peptidase_M41"/>
    <property type="match status" value="1"/>
</dbReference>
<evidence type="ECO:0000256" key="5">
    <source>
        <dbReference type="ARBA" id="ARBA00022670"/>
    </source>
</evidence>
<evidence type="ECO:0000256" key="10">
    <source>
        <dbReference type="ARBA" id="ARBA00022833"/>
    </source>
</evidence>
<keyword evidence="15" id="KW-0472">Membrane</keyword>
<comment type="similarity">
    <text evidence="3">In the C-terminal section; belongs to the peptidase M41 family.</text>
</comment>
<dbReference type="PANTHER" id="PTHR23076">
    <property type="entry name" value="METALLOPROTEASE M41 FTSH"/>
    <property type="match status" value="1"/>
</dbReference>
<dbReference type="Pfam" id="PF00004">
    <property type="entry name" value="AAA"/>
    <property type="match status" value="1"/>
</dbReference>
<dbReference type="WBParaSite" id="SVE_0183200.1">
    <property type="protein sequence ID" value="SVE_0183200.1"/>
    <property type="gene ID" value="SVE_0183200"/>
</dbReference>
<keyword evidence="5" id="KW-0645">Protease</keyword>
<evidence type="ECO:0000256" key="9">
    <source>
        <dbReference type="ARBA" id="ARBA00022801"/>
    </source>
</evidence>
<dbReference type="AlphaFoldDB" id="A0A0K0EZ73"/>
<name>A0A0K0EZ73_STRVS</name>
<dbReference type="FunFam" id="3.40.50.300:FF:000277">
    <property type="entry name" value="ATP-dependent zinc metalloprotease FtsH"/>
    <property type="match status" value="1"/>
</dbReference>
<dbReference type="Gene3D" id="1.10.8.60">
    <property type="match status" value="1"/>
</dbReference>
<reference evidence="19" key="1">
    <citation type="submission" date="2014-07" db="EMBL/GenBank/DDBJ databases">
        <authorList>
            <person name="Martin A.A"/>
            <person name="De Silva N."/>
        </authorList>
    </citation>
    <scope>NUCLEOTIDE SEQUENCE</scope>
</reference>
<keyword evidence="11 16" id="KW-0067">ATP-binding</keyword>
<dbReference type="Gene3D" id="1.20.58.760">
    <property type="entry name" value="Peptidase M41"/>
    <property type="match status" value="1"/>
</dbReference>
<evidence type="ECO:0000256" key="4">
    <source>
        <dbReference type="ARBA" id="ARBA00010550"/>
    </source>
</evidence>
<evidence type="ECO:0000259" key="18">
    <source>
        <dbReference type="SMART" id="SM00382"/>
    </source>
</evidence>
<keyword evidence="9" id="KW-0378">Hydrolase</keyword>
<dbReference type="InterPro" id="IPR003959">
    <property type="entry name" value="ATPase_AAA_core"/>
</dbReference>
<dbReference type="InterPro" id="IPR037219">
    <property type="entry name" value="Peptidase_M41-like"/>
</dbReference>
<dbReference type="SUPFAM" id="SSF52540">
    <property type="entry name" value="P-loop containing nucleoside triphosphate hydrolases"/>
    <property type="match status" value="1"/>
</dbReference>
<evidence type="ECO:0000256" key="11">
    <source>
        <dbReference type="ARBA" id="ARBA00022840"/>
    </source>
</evidence>
<dbReference type="Proteomes" id="UP000035680">
    <property type="component" value="Unassembled WGS sequence"/>
</dbReference>
<reference evidence="20" key="2">
    <citation type="submission" date="2015-08" db="UniProtKB">
        <authorList>
            <consortium name="WormBaseParasite"/>
        </authorList>
    </citation>
    <scope>IDENTIFICATION</scope>
</reference>
<dbReference type="Pfam" id="PF17862">
    <property type="entry name" value="AAA_lid_3"/>
    <property type="match status" value="1"/>
</dbReference>
<comment type="similarity">
    <text evidence="4">In the N-terminal section; belongs to the AAA ATPase family.</text>
</comment>
<dbReference type="Gene3D" id="3.40.50.300">
    <property type="entry name" value="P-loop containing nucleotide triphosphate hydrolases"/>
    <property type="match status" value="1"/>
</dbReference>
<dbReference type="SUPFAM" id="SSF140990">
    <property type="entry name" value="FtsH protease domain-like"/>
    <property type="match status" value="1"/>
</dbReference>
<evidence type="ECO:0000256" key="17">
    <source>
        <dbReference type="SAM" id="MobiDB-lite"/>
    </source>
</evidence>
<dbReference type="GO" id="GO:0005743">
    <property type="term" value="C:mitochondrial inner membrane"/>
    <property type="evidence" value="ECO:0007669"/>
    <property type="project" value="TreeGrafter"/>
</dbReference>
<dbReference type="GO" id="GO:0004176">
    <property type="term" value="F:ATP-dependent peptidase activity"/>
    <property type="evidence" value="ECO:0007669"/>
    <property type="project" value="InterPro"/>
</dbReference>
<dbReference type="PROSITE" id="PS00674">
    <property type="entry name" value="AAA"/>
    <property type="match status" value="1"/>
</dbReference>
<evidence type="ECO:0000256" key="15">
    <source>
        <dbReference type="ARBA" id="ARBA00023136"/>
    </source>
</evidence>
<keyword evidence="13" id="KW-1133">Transmembrane helix</keyword>
<comment type="similarity">
    <text evidence="16">Belongs to the AAA ATPase family.</text>
</comment>
<keyword evidence="6" id="KW-0812">Transmembrane</keyword>
<feature type="compositionally biased region" description="Polar residues" evidence="17">
    <location>
        <begin position="51"/>
        <end position="64"/>
    </location>
</feature>
<keyword evidence="14" id="KW-0482">Metalloprotease</keyword>
<sequence>MNLYRRVGLILSKIFKGHRCYSFNKTKLHMCFNMRGEKKMTSDVEGIPSGHMSNTLNGKHSQSFNKEKKIKKPKKTNINWNELKDELSKMPNDKKEVYLKAMLRGVLSMDKDSLVKKSEKNKYSTIFKLFVLYFISFGIYKLVDLKVEFENSLPGFQKFLNHQKVRSTENTVTFDDVKGIDEAKTELMEVVEYLRDPKKYAMIGGKLPKGVLLVGPPGTGKTLLARAVAGEAKVPFFHKSGSEFEGILVGQGAARVRALFNMARKNAPCIIFIDEIDSIGSKRVTGGLHPYANQTINQLLTEMDGFGNNEGIIVIGATNRPKDLDKALLRPGRFDILVNCPKPDLPGRIEIFKHYLDKVVHKTIKIETLAKVTTGFSAADISNVVNQAALKAATQGCRYVMEKHLENTIDLVIMGPARIKGKLPDKESNKITAYQEAEHTLDALYTPYATPLHKVTIIPEQNSLDHTSSMPEKVKYHTTEAEILPKVNVKIDNHVVEKPIPGKGSTTTDVSNDFRNATLFTKTHTKKFGTSRNITSRKYKSFTCGKSDGNDVNPQVKNKIDPEVDKIINKNYMKTKPILTIKVTENKRPGKALLKYLLQKKVQSDIKNKPLGRKLMKELFRIKPKRKT</sequence>
<keyword evidence="19" id="KW-1185">Reference proteome</keyword>
<dbReference type="GO" id="GO:0016887">
    <property type="term" value="F:ATP hydrolysis activity"/>
    <property type="evidence" value="ECO:0007669"/>
    <property type="project" value="InterPro"/>
</dbReference>
<evidence type="ECO:0000256" key="6">
    <source>
        <dbReference type="ARBA" id="ARBA00022692"/>
    </source>
</evidence>
<evidence type="ECO:0000313" key="19">
    <source>
        <dbReference type="Proteomes" id="UP000035680"/>
    </source>
</evidence>
<accession>A0A0K0EZ73</accession>
<dbReference type="GO" id="GO:0046872">
    <property type="term" value="F:metal ion binding"/>
    <property type="evidence" value="ECO:0007669"/>
    <property type="project" value="UniProtKB-KW"/>
</dbReference>
<dbReference type="InterPro" id="IPR000642">
    <property type="entry name" value="Peptidase_M41"/>
</dbReference>
<organism evidence="19 20">
    <name type="scientific">Strongyloides venezuelensis</name>
    <name type="common">Threadworm</name>
    <dbReference type="NCBI Taxonomy" id="75913"/>
    <lineage>
        <taxon>Eukaryota</taxon>
        <taxon>Metazoa</taxon>
        <taxon>Ecdysozoa</taxon>
        <taxon>Nematoda</taxon>
        <taxon>Chromadorea</taxon>
        <taxon>Rhabditida</taxon>
        <taxon>Tylenchina</taxon>
        <taxon>Panagrolaimomorpha</taxon>
        <taxon>Strongyloidoidea</taxon>
        <taxon>Strongyloididae</taxon>
        <taxon>Strongyloides</taxon>
    </lineage>
</organism>
<keyword evidence="10" id="KW-0862">Zinc</keyword>
<dbReference type="STRING" id="75913.A0A0K0EZ73"/>
<evidence type="ECO:0000256" key="13">
    <source>
        <dbReference type="ARBA" id="ARBA00022989"/>
    </source>
</evidence>
<keyword evidence="7" id="KW-0479">Metal-binding</keyword>
<feature type="domain" description="AAA+ ATPase" evidence="18">
    <location>
        <begin position="207"/>
        <end position="344"/>
    </location>
</feature>
<protein>
    <submittedName>
        <fullName evidence="20">ATP-dependent zinc metalloprotease YME1L1 (inferred by orthology to a human protein)</fullName>
    </submittedName>
</protein>
<dbReference type="InterPro" id="IPR003960">
    <property type="entry name" value="ATPase_AAA_CS"/>
</dbReference>
<dbReference type="InterPro" id="IPR027417">
    <property type="entry name" value="P-loop_NTPase"/>
</dbReference>
<evidence type="ECO:0000256" key="3">
    <source>
        <dbReference type="ARBA" id="ARBA00010044"/>
    </source>
</evidence>
<feature type="region of interest" description="Disordered" evidence="17">
    <location>
        <begin position="51"/>
        <end position="71"/>
    </location>
</feature>
<evidence type="ECO:0000256" key="16">
    <source>
        <dbReference type="RuleBase" id="RU003651"/>
    </source>
</evidence>
<proteinExistence type="inferred from homology"/>
<dbReference type="PANTHER" id="PTHR23076:SF97">
    <property type="entry name" value="ATP-DEPENDENT ZINC METALLOPROTEASE YME1L1"/>
    <property type="match status" value="1"/>
</dbReference>
<dbReference type="GO" id="GO:0007005">
    <property type="term" value="P:mitochondrion organization"/>
    <property type="evidence" value="ECO:0007669"/>
    <property type="project" value="TreeGrafter"/>
</dbReference>
<evidence type="ECO:0000256" key="2">
    <source>
        <dbReference type="ARBA" id="ARBA00004141"/>
    </source>
</evidence>
<dbReference type="SMART" id="SM00382">
    <property type="entry name" value="AAA"/>
    <property type="match status" value="1"/>
</dbReference>
<keyword evidence="8 16" id="KW-0547">Nucleotide-binding</keyword>
<keyword evidence="12" id="KW-0809">Transit peptide</keyword>
<comment type="cofactor">
    <cofactor evidence="1">
        <name>Zn(2+)</name>
        <dbReference type="ChEBI" id="CHEBI:29105"/>
    </cofactor>
</comment>